<dbReference type="AlphaFoldDB" id="A0A150THU8"/>
<dbReference type="InterPro" id="IPR001969">
    <property type="entry name" value="Aspartic_peptidase_AS"/>
</dbReference>
<gene>
    <name evidence="1" type="ORF">BE21_47730</name>
</gene>
<proteinExistence type="predicted"/>
<evidence type="ECO:0000313" key="2">
    <source>
        <dbReference type="Proteomes" id="UP000075502"/>
    </source>
</evidence>
<reference evidence="1 2" key="1">
    <citation type="submission" date="2014-02" db="EMBL/GenBank/DDBJ databases">
        <title>The small core and large imbalanced accessory genome model reveals a collaborative survival strategy of Sorangium cellulosum strains in nature.</title>
        <authorList>
            <person name="Han K."/>
            <person name="Peng R."/>
            <person name="Blom J."/>
            <person name="Li Y.-Z."/>
        </authorList>
    </citation>
    <scope>NUCLEOTIDE SEQUENCE [LARGE SCALE GENOMIC DNA]</scope>
    <source>
        <strain evidence="1 2">So0007-03</strain>
    </source>
</reference>
<name>A0A150THU8_SORCE</name>
<dbReference type="PROSITE" id="PS00141">
    <property type="entry name" value="ASP_PROTEASE"/>
    <property type="match status" value="1"/>
</dbReference>
<accession>A0A150THU8</accession>
<evidence type="ECO:0000313" key="1">
    <source>
        <dbReference type="EMBL" id="KYG04274.1"/>
    </source>
</evidence>
<dbReference type="Proteomes" id="UP000075502">
    <property type="component" value="Unassembled WGS sequence"/>
</dbReference>
<protein>
    <recommendedName>
        <fullName evidence="3">Peptidase A2 domain-containing protein</fullName>
    </recommendedName>
</protein>
<comment type="caution">
    <text evidence="1">The sequence shown here is derived from an EMBL/GenBank/DDBJ whole genome shotgun (WGS) entry which is preliminary data.</text>
</comment>
<dbReference type="GO" id="GO:0004190">
    <property type="term" value="F:aspartic-type endopeptidase activity"/>
    <property type="evidence" value="ECO:0007669"/>
    <property type="project" value="InterPro"/>
</dbReference>
<dbReference type="GO" id="GO:0006508">
    <property type="term" value="P:proteolysis"/>
    <property type="evidence" value="ECO:0007669"/>
    <property type="project" value="InterPro"/>
</dbReference>
<evidence type="ECO:0008006" key="3">
    <source>
        <dbReference type="Google" id="ProtNLM"/>
    </source>
</evidence>
<dbReference type="EMBL" id="JEME01002444">
    <property type="protein sequence ID" value="KYG04274.1"/>
    <property type="molecule type" value="Genomic_DNA"/>
</dbReference>
<organism evidence="1 2">
    <name type="scientific">Sorangium cellulosum</name>
    <name type="common">Polyangium cellulosum</name>
    <dbReference type="NCBI Taxonomy" id="56"/>
    <lineage>
        <taxon>Bacteria</taxon>
        <taxon>Pseudomonadati</taxon>
        <taxon>Myxococcota</taxon>
        <taxon>Polyangia</taxon>
        <taxon>Polyangiales</taxon>
        <taxon>Polyangiaceae</taxon>
        <taxon>Sorangium</taxon>
    </lineage>
</organism>
<sequence length="137" mass="14581">MGQQFPFVARASEHGAGSLAPMLPLTLVGGRSVPALGLLDTGAAVNVLPYTVGVNLGLDWDQQTTAVQLSGNLAIAEARAVLVSAAVASFAPVRLAFAWARVDTVPIILGQINFFLEFDVCFFRARQLFEIRPAQRA</sequence>